<protein>
    <submittedName>
        <fullName evidence="2">Branched-subunit amino acid transport protein</fullName>
    </submittedName>
</protein>
<gene>
    <name evidence="2" type="ORF">BKA03_001009</name>
</gene>
<feature type="transmembrane region" description="Helical" evidence="1">
    <location>
        <begin position="44"/>
        <end position="64"/>
    </location>
</feature>
<keyword evidence="1" id="KW-0812">Transmembrane</keyword>
<evidence type="ECO:0000313" key="2">
    <source>
        <dbReference type="EMBL" id="NYI40890.1"/>
    </source>
</evidence>
<proteinExistence type="predicted"/>
<keyword evidence="1" id="KW-1133">Transmembrane helix</keyword>
<accession>A0A7Z0CJM2</accession>
<dbReference type="RefSeq" id="WP_062075870.1">
    <property type="nucleotide sequence ID" value="NZ_BBRC01000014.1"/>
</dbReference>
<dbReference type="OrthoDB" id="4966979at2"/>
<reference evidence="2 3" key="1">
    <citation type="submission" date="2020-07" db="EMBL/GenBank/DDBJ databases">
        <title>Sequencing the genomes of 1000 actinobacteria strains.</title>
        <authorList>
            <person name="Klenk H.-P."/>
        </authorList>
    </citation>
    <scope>NUCLEOTIDE SEQUENCE [LARGE SCALE GENOMIC DNA]</scope>
    <source>
        <strain evidence="2 3">DSM 19970</strain>
    </source>
</reference>
<organism evidence="2 3">
    <name type="scientific">Demequina lutea</name>
    <dbReference type="NCBI Taxonomy" id="431489"/>
    <lineage>
        <taxon>Bacteria</taxon>
        <taxon>Bacillati</taxon>
        <taxon>Actinomycetota</taxon>
        <taxon>Actinomycetes</taxon>
        <taxon>Micrococcales</taxon>
        <taxon>Demequinaceae</taxon>
        <taxon>Demequina</taxon>
    </lineage>
</organism>
<dbReference type="AlphaFoldDB" id="A0A7Z0CJM2"/>
<sequence>MNRDKRSTLKPNLAVFVPLATLPALVMAALHGEHESRWSDPSTWWGVVTGILLALAVLGARLMVGRRNRDQS</sequence>
<evidence type="ECO:0000313" key="3">
    <source>
        <dbReference type="Proteomes" id="UP000547973"/>
    </source>
</evidence>
<keyword evidence="1" id="KW-0472">Membrane</keyword>
<comment type="caution">
    <text evidence="2">The sequence shown here is derived from an EMBL/GenBank/DDBJ whole genome shotgun (WGS) entry which is preliminary data.</text>
</comment>
<dbReference type="Proteomes" id="UP000547973">
    <property type="component" value="Unassembled WGS sequence"/>
</dbReference>
<name>A0A7Z0CJM2_9MICO</name>
<dbReference type="EMBL" id="JACBZO010000001">
    <property type="protein sequence ID" value="NYI40890.1"/>
    <property type="molecule type" value="Genomic_DNA"/>
</dbReference>
<evidence type="ECO:0000256" key="1">
    <source>
        <dbReference type="SAM" id="Phobius"/>
    </source>
</evidence>
<keyword evidence="3" id="KW-1185">Reference proteome</keyword>